<name>F3QVB2_9BACT</name>
<dbReference type="Proteomes" id="UP000005546">
    <property type="component" value="Unassembled WGS sequence"/>
</dbReference>
<keyword evidence="2" id="KW-1185">Reference proteome</keyword>
<evidence type="ECO:0000313" key="2">
    <source>
        <dbReference type="Proteomes" id="UP000005546"/>
    </source>
</evidence>
<gene>
    <name evidence="1" type="ORF">HMPREF9442_02138</name>
</gene>
<comment type="caution">
    <text evidence="1">The sequence shown here is derived from an EMBL/GenBank/DDBJ whole genome shotgun (WGS) entry which is preliminary data.</text>
</comment>
<dbReference type="EMBL" id="AFBR01000065">
    <property type="protein sequence ID" value="EGG52693.1"/>
    <property type="molecule type" value="Genomic_DNA"/>
</dbReference>
<sequence length="52" mass="6109">MVRLPRPCFVIPFHFTKCSAPNRKSFGAERKINLRRLKNHLAQNEKLNRGAF</sequence>
<accession>F3QVB2</accession>
<dbReference type="STRING" id="762982.HMPREF9442_02138"/>
<dbReference type="HOGENOM" id="CLU_3082888_0_0_10"/>
<organism evidence="1 2">
    <name type="scientific">Paraprevotella xylaniphila YIT 11841</name>
    <dbReference type="NCBI Taxonomy" id="762982"/>
    <lineage>
        <taxon>Bacteria</taxon>
        <taxon>Pseudomonadati</taxon>
        <taxon>Bacteroidota</taxon>
        <taxon>Bacteroidia</taxon>
        <taxon>Bacteroidales</taxon>
        <taxon>Prevotellaceae</taxon>
        <taxon>Paraprevotella</taxon>
    </lineage>
</organism>
<protein>
    <submittedName>
        <fullName evidence="1">Uncharacterized protein</fullName>
    </submittedName>
</protein>
<proteinExistence type="predicted"/>
<evidence type="ECO:0000313" key="1">
    <source>
        <dbReference type="EMBL" id="EGG52693.1"/>
    </source>
</evidence>
<reference evidence="1 2" key="1">
    <citation type="submission" date="2011-02" db="EMBL/GenBank/DDBJ databases">
        <authorList>
            <person name="Weinstock G."/>
            <person name="Sodergren E."/>
            <person name="Clifton S."/>
            <person name="Fulton L."/>
            <person name="Fulton B."/>
            <person name="Courtney L."/>
            <person name="Fronick C."/>
            <person name="Harrison M."/>
            <person name="Strong C."/>
            <person name="Farmer C."/>
            <person name="Delahaunty K."/>
            <person name="Markovic C."/>
            <person name="Hall O."/>
            <person name="Minx P."/>
            <person name="Tomlinson C."/>
            <person name="Mitreva M."/>
            <person name="Hou S."/>
            <person name="Chen J."/>
            <person name="Wollam A."/>
            <person name="Pepin K.H."/>
            <person name="Johnson M."/>
            <person name="Bhonagiri V."/>
            <person name="Zhang X."/>
            <person name="Suruliraj S."/>
            <person name="Warren W."/>
            <person name="Chinwalla A."/>
            <person name="Mardis E.R."/>
            <person name="Wilson R.K."/>
        </authorList>
    </citation>
    <scope>NUCLEOTIDE SEQUENCE [LARGE SCALE GENOMIC DNA]</scope>
    <source>
        <strain evidence="1 2">YIT 11841</strain>
    </source>
</reference>
<dbReference type="AlphaFoldDB" id="F3QVB2"/>